<dbReference type="PaxDb" id="65489-OBART02G36170.1"/>
<reference evidence="2" key="1">
    <citation type="journal article" date="2009" name="Rice">
        <title>De Novo Next Generation Sequencing of Plant Genomes.</title>
        <authorList>
            <person name="Rounsley S."/>
            <person name="Marri P.R."/>
            <person name="Yu Y."/>
            <person name="He R."/>
            <person name="Sisneros N."/>
            <person name="Goicoechea J.L."/>
            <person name="Lee S.J."/>
            <person name="Angelova A."/>
            <person name="Kudrna D."/>
            <person name="Luo M."/>
            <person name="Affourtit J."/>
            <person name="Desany B."/>
            <person name="Knight J."/>
            <person name="Niazi F."/>
            <person name="Egholm M."/>
            <person name="Wing R.A."/>
        </authorList>
    </citation>
    <scope>NUCLEOTIDE SEQUENCE [LARGE SCALE GENOMIC DNA]</scope>
    <source>
        <strain evidence="2">cv. IRGC 105608</strain>
    </source>
</reference>
<dbReference type="AlphaFoldDB" id="A0A0D3FBP0"/>
<organism evidence="2">
    <name type="scientific">Oryza barthii</name>
    <dbReference type="NCBI Taxonomy" id="65489"/>
    <lineage>
        <taxon>Eukaryota</taxon>
        <taxon>Viridiplantae</taxon>
        <taxon>Streptophyta</taxon>
        <taxon>Embryophyta</taxon>
        <taxon>Tracheophyta</taxon>
        <taxon>Spermatophyta</taxon>
        <taxon>Magnoliopsida</taxon>
        <taxon>Liliopsida</taxon>
        <taxon>Poales</taxon>
        <taxon>Poaceae</taxon>
        <taxon>BOP clade</taxon>
        <taxon>Oryzoideae</taxon>
        <taxon>Oryzeae</taxon>
        <taxon>Oryzinae</taxon>
        <taxon>Oryza</taxon>
    </lineage>
</organism>
<dbReference type="Gramene" id="OBART02G36170.1">
    <property type="protein sequence ID" value="OBART02G36170.1"/>
    <property type="gene ID" value="OBART02G36170"/>
</dbReference>
<feature type="chain" id="PRO_5002262030" evidence="1">
    <location>
        <begin position="24"/>
        <end position="127"/>
    </location>
</feature>
<feature type="signal peptide" evidence="1">
    <location>
        <begin position="1"/>
        <end position="23"/>
    </location>
</feature>
<accession>A0A0D3FBP0</accession>
<reference evidence="2" key="2">
    <citation type="submission" date="2015-03" db="UniProtKB">
        <authorList>
            <consortium name="EnsemblPlants"/>
        </authorList>
    </citation>
    <scope>IDENTIFICATION</scope>
</reference>
<dbReference type="Proteomes" id="UP000026960">
    <property type="component" value="Chromosome 2"/>
</dbReference>
<protein>
    <submittedName>
        <fullName evidence="2">Uncharacterized protein</fullName>
    </submittedName>
</protein>
<keyword evidence="3" id="KW-1185">Reference proteome</keyword>
<proteinExistence type="predicted"/>
<evidence type="ECO:0000313" key="2">
    <source>
        <dbReference type="EnsemblPlants" id="OBART02G36170.1"/>
    </source>
</evidence>
<evidence type="ECO:0000313" key="3">
    <source>
        <dbReference type="Proteomes" id="UP000026960"/>
    </source>
</evidence>
<name>A0A0D3FBP0_9ORYZ</name>
<sequence>MAQNKTMALLLATLVAVVAVVRATEEKDIVEAGCLEHCNEEEKEGTIDHKHCVDICILTNRQLFGALERGIKPSMEQFSALCNEGCSKEFKEDPATNKKCVDSCIVDAKELNGHLAKGGASSVPARA</sequence>
<evidence type="ECO:0000256" key="1">
    <source>
        <dbReference type="SAM" id="SignalP"/>
    </source>
</evidence>
<dbReference type="EnsemblPlants" id="OBART02G36170.1">
    <property type="protein sequence ID" value="OBART02G36170.1"/>
    <property type="gene ID" value="OBART02G36170"/>
</dbReference>
<keyword evidence="1" id="KW-0732">Signal</keyword>
<dbReference type="HOGENOM" id="CLU_160271_0_0_1"/>